<evidence type="ECO:0000259" key="4">
    <source>
        <dbReference type="PROSITE" id="PS50279"/>
    </source>
</evidence>
<dbReference type="PROSITE" id="PS00280">
    <property type="entry name" value="BPTI_KUNITZ_1"/>
    <property type="match status" value="1"/>
</dbReference>
<protein>
    <recommendedName>
        <fullName evidence="4">BPTI/Kunitz inhibitor domain-containing protein</fullName>
    </recommendedName>
</protein>
<dbReference type="OMA" id="DANGRIC"/>
<dbReference type="Pfam" id="PF00014">
    <property type="entry name" value="Kunitz_BPTI"/>
    <property type="match status" value="2"/>
</dbReference>
<sequence length="292" mass="32952">LHPGPGATSAGGHGPGHGSGRIKGDANGRICRRSAAAGFCGGPMWFFDPNIAACSPFWFGGCDGNANCFNTEHECFQTCGVPSKSKLTPLDVSVTSLSLTFVSCLRPDACLLQQDSGSCQDYSMKWFFDTVQKECTRFWYGGCGGNNNRFETQEECEKMCQLMTKPGDVVFFNMVTAMMFLLFLMTKCLSFLLIPLKVQTVSAHRLFSSLQTEAWKRNLFVFLLQKFEDDFLVSSLHLSRKTKRKLRFCLIRVSLFYQLIKAAGWFWFWFWFISGPRRSSLILEQQPEQNCA</sequence>
<evidence type="ECO:0000313" key="6">
    <source>
        <dbReference type="Proteomes" id="UP000264800"/>
    </source>
</evidence>
<dbReference type="InterPro" id="IPR002223">
    <property type="entry name" value="Kunitz_BPTI"/>
</dbReference>
<feature type="transmembrane region" description="Helical" evidence="3">
    <location>
        <begin position="170"/>
        <end position="196"/>
    </location>
</feature>
<reference evidence="5" key="2">
    <citation type="submission" date="2025-09" db="UniProtKB">
        <authorList>
            <consortium name="Ensembl"/>
        </authorList>
    </citation>
    <scope>IDENTIFICATION</scope>
</reference>
<dbReference type="InterPro" id="IPR036880">
    <property type="entry name" value="Kunitz_BPTI_sf"/>
</dbReference>
<dbReference type="InterPro" id="IPR050098">
    <property type="entry name" value="TFPI/VKTCI-like"/>
</dbReference>
<dbReference type="PRINTS" id="PR00759">
    <property type="entry name" value="BASICPTASE"/>
</dbReference>
<dbReference type="FunFam" id="4.10.410.10:FF:000040">
    <property type="entry name" value="Serine protease inhibitor, putative"/>
    <property type="match status" value="1"/>
</dbReference>
<dbReference type="AlphaFoldDB" id="A0A3Q3B5L9"/>
<name>A0A3Q3B5L9_KRYMA</name>
<dbReference type="Proteomes" id="UP000264800">
    <property type="component" value="Unplaced"/>
</dbReference>
<keyword evidence="3" id="KW-1133">Transmembrane helix</keyword>
<dbReference type="SUPFAM" id="SSF57362">
    <property type="entry name" value="BPTI-like"/>
    <property type="match status" value="2"/>
</dbReference>
<reference evidence="5" key="1">
    <citation type="submission" date="2025-08" db="UniProtKB">
        <authorList>
            <consortium name="Ensembl"/>
        </authorList>
    </citation>
    <scope>IDENTIFICATION</scope>
</reference>
<dbReference type="Gene3D" id="4.10.410.10">
    <property type="entry name" value="Pancreatic trypsin inhibitor Kunitz domain"/>
    <property type="match status" value="2"/>
</dbReference>
<evidence type="ECO:0000256" key="1">
    <source>
        <dbReference type="ARBA" id="ARBA00023157"/>
    </source>
</evidence>
<feature type="domain" description="BPTI/Kunitz inhibitor" evidence="4">
    <location>
        <begin position="31"/>
        <end position="79"/>
    </location>
</feature>
<dbReference type="Ensembl" id="ENSKMAT00000024652.1">
    <property type="protein sequence ID" value="ENSKMAP00000024346.1"/>
    <property type="gene ID" value="ENSKMAG00000018046.1"/>
</dbReference>
<dbReference type="CDD" id="cd22630">
    <property type="entry name" value="Kunitz_collagen_alpha6_VI"/>
    <property type="match status" value="1"/>
</dbReference>
<evidence type="ECO:0000313" key="5">
    <source>
        <dbReference type="Ensembl" id="ENSKMAP00000024346.1"/>
    </source>
</evidence>
<proteinExistence type="predicted"/>
<dbReference type="SMART" id="SM00131">
    <property type="entry name" value="KU"/>
    <property type="match status" value="2"/>
</dbReference>
<evidence type="ECO:0000256" key="2">
    <source>
        <dbReference type="SAM" id="MobiDB-lite"/>
    </source>
</evidence>
<feature type="transmembrane region" description="Helical" evidence="3">
    <location>
        <begin position="249"/>
        <end position="272"/>
    </location>
</feature>
<evidence type="ECO:0000256" key="3">
    <source>
        <dbReference type="SAM" id="Phobius"/>
    </source>
</evidence>
<dbReference type="InterPro" id="IPR020901">
    <property type="entry name" value="Prtase_inh_Kunz-CS"/>
</dbReference>
<accession>A0A3Q3B5L9</accession>
<dbReference type="GO" id="GO:0004867">
    <property type="term" value="F:serine-type endopeptidase inhibitor activity"/>
    <property type="evidence" value="ECO:0007669"/>
    <property type="project" value="InterPro"/>
</dbReference>
<organism evidence="5 6">
    <name type="scientific">Kryptolebias marmoratus</name>
    <name type="common">Mangrove killifish</name>
    <name type="synonym">Rivulus marmoratus</name>
    <dbReference type="NCBI Taxonomy" id="37003"/>
    <lineage>
        <taxon>Eukaryota</taxon>
        <taxon>Metazoa</taxon>
        <taxon>Chordata</taxon>
        <taxon>Craniata</taxon>
        <taxon>Vertebrata</taxon>
        <taxon>Euteleostomi</taxon>
        <taxon>Actinopterygii</taxon>
        <taxon>Neopterygii</taxon>
        <taxon>Teleostei</taxon>
        <taxon>Neoteleostei</taxon>
        <taxon>Acanthomorphata</taxon>
        <taxon>Ovalentaria</taxon>
        <taxon>Atherinomorphae</taxon>
        <taxon>Cyprinodontiformes</taxon>
        <taxon>Rivulidae</taxon>
        <taxon>Kryptolebias</taxon>
    </lineage>
</organism>
<dbReference type="PANTHER" id="PTHR10083">
    <property type="entry name" value="KUNITZ-TYPE PROTEASE INHIBITOR-RELATED"/>
    <property type="match status" value="1"/>
</dbReference>
<keyword evidence="3" id="KW-0472">Membrane</keyword>
<dbReference type="PANTHER" id="PTHR10083:SF375">
    <property type="entry name" value="BPTI_KUNITZ INHIBITOR DOMAIN-CONTAINING PROTEIN"/>
    <property type="match status" value="1"/>
</dbReference>
<feature type="region of interest" description="Disordered" evidence="2">
    <location>
        <begin position="1"/>
        <end position="20"/>
    </location>
</feature>
<dbReference type="GO" id="GO:0005615">
    <property type="term" value="C:extracellular space"/>
    <property type="evidence" value="ECO:0007669"/>
    <property type="project" value="TreeGrafter"/>
</dbReference>
<dbReference type="GeneTree" id="ENSGT00940000169773"/>
<keyword evidence="1" id="KW-1015">Disulfide bond</keyword>
<feature type="domain" description="BPTI/Kunitz inhibitor" evidence="4">
    <location>
        <begin position="110"/>
        <end position="160"/>
    </location>
</feature>
<keyword evidence="6" id="KW-1185">Reference proteome</keyword>
<keyword evidence="3" id="KW-0812">Transmembrane</keyword>
<dbReference type="PROSITE" id="PS50279">
    <property type="entry name" value="BPTI_KUNITZ_2"/>
    <property type="match status" value="2"/>
</dbReference>
<feature type="compositionally biased region" description="Gly residues" evidence="2">
    <location>
        <begin position="9"/>
        <end position="20"/>
    </location>
</feature>